<keyword evidence="5" id="KW-1185">Reference proteome</keyword>
<sequence length="411" mass="44284">MFCSSCGNELPDSATFCPFCGASVAPRGAADPSPINAPEPDPITSDEPSGPAGAHSDAATGTVPPPITPDAPMAPGNAPRPADDHLAIASLVCGIIGLLFSPSIIVGIVLCIIAVMLARSYTQVGGASVMAKVGKICGLVGLVCSALALVLFMTIGCSAFTLIASSASQTTTTRAVQSDDVSDTTSDDMTSTASEPEEIELTEAEQQEMTDELAAYLDPLMAQDDAAVDELADWCNDRFEAVFGYTLDDAGVDAQEFARWMLEDMSWEEVGIYGYDDGTASVSVEFTNSYHSDFQTAFEYLIEVYIDRGGDIADEQKVGRVFKAAQEMFYYGDAPGADYIDTTWQSFAFTKQADGSYAPDEDDWEYQREELFDPVRTDMMDTVLHNEDYRETDLELYPPEECLGDYLDGII</sequence>
<keyword evidence="2" id="KW-0812">Transmembrane</keyword>
<name>A0A1Y3XR41_9ACTN</name>
<feature type="region of interest" description="Disordered" evidence="1">
    <location>
        <begin position="173"/>
        <end position="197"/>
    </location>
</feature>
<protein>
    <recommendedName>
        <fullName evidence="3">Zinc-ribbon domain-containing protein</fullName>
    </recommendedName>
</protein>
<feature type="region of interest" description="Disordered" evidence="1">
    <location>
        <begin position="27"/>
        <end position="79"/>
    </location>
</feature>
<dbReference type="InterPro" id="IPR026870">
    <property type="entry name" value="Zinc_ribbon_dom"/>
</dbReference>
<feature type="domain" description="Zinc-ribbon" evidence="3">
    <location>
        <begin position="2"/>
        <end position="24"/>
    </location>
</feature>
<dbReference type="Pfam" id="PF13240">
    <property type="entry name" value="Zn_Ribbon_1"/>
    <property type="match status" value="1"/>
</dbReference>
<evidence type="ECO:0000313" key="5">
    <source>
        <dbReference type="Proteomes" id="UP000195781"/>
    </source>
</evidence>
<dbReference type="Proteomes" id="UP000195781">
    <property type="component" value="Unassembled WGS sequence"/>
</dbReference>
<proteinExistence type="predicted"/>
<gene>
    <name evidence="4" type="ORF">B5G02_09000</name>
</gene>
<dbReference type="OrthoDB" id="3197165at2"/>
<evidence type="ECO:0000256" key="1">
    <source>
        <dbReference type="SAM" id="MobiDB-lite"/>
    </source>
</evidence>
<evidence type="ECO:0000313" key="4">
    <source>
        <dbReference type="EMBL" id="OUN85777.1"/>
    </source>
</evidence>
<dbReference type="EMBL" id="NFIE01000023">
    <property type="protein sequence ID" value="OUN85777.1"/>
    <property type="molecule type" value="Genomic_DNA"/>
</dbReference>
<feature type="transmembrane region" description="Helical" evidence="2">
    <location>
        <begin position="139"/>
        <end position="164"/>
    </location>
</feature>
<reference evidence="5" key="1">
    <citation type="submission" date="2017-04" db="EMBL/GenBank/DDBJ databases">
        <title>Function of individual gut microbiota members based on whole genome sequencing of pure cultures obtained from chicken caecum.</title>
        <authorList>
            <person name="Medvecky M."/>
            <person name="Cejkova D."/>
            <person name="Polansky O."/>
            <person name="Karasova D."/>
            <person name="Kubasova T."/>
            <person name="Cizek A."/>
            <person name="Rychlik I."/>
        </authorList>
    </citation>
    <scope>NUCLEOTIDE SEQUENCE [LARGE SCALE GENOMIC DNA]</scope>
    <source>
        <strain evidence="5">An5</strain>
    </source>
</reference>
<dbReference type="RefSeq" id="WP_094335972.1">
    <property type="nucleotide sequence ID" value="NZ_NFIE01000023.1"/>
</dbReference>
<feature type="transmembrane region" description="Helical" evidence="2">
    <location>
        <begin position="86"/>
        <end position="118"/>
    </location>
</feature>
<accession>A0A1Y3XR41</accession>
<evidence type="ECO:0000256" key="2">
    <source>
        <dbReference type="SAM" id="Phobius"/>
    </source>
</evidence>
<comment type="caution">
    <text evidence="4">The sequence shown here is derived from an EMBL/GenBank/DDBJ whole genome shotgun (WGS) entry which is preliminary data.</text>
</comment>
<evidence type="ECO:0000259" key="3">
    <source>
        <dbReference type="Pfam" id="PF13240"/>
    </source>
</evidence>
<keyword evidence="2" id="KW-1133">Transmembrane helix</keyword>
<organism evidence="4 5">
    <name type="scientific">[Collinsella] massiliensis</name>
    <dbReference type="NCBI Taxonomy" id="1232426"/>
    <lineage>
        <taxon>Bacteria</taxon>
        <taxon>Bacillati</taxon>
        <taxon>Actinomycetota</taxon>
        <taxon>Coriobacteriia</taxon>
        <taxon>Coriobacteriales</taxon>
        <taxon>Coriobacteriaceae</taxon>
        <taxon>Enorma</taxon>
    </lineage>
</organism>
<keyword evidence="2" id="KW-0472">Membrane</keyword>
<dbReference type="AlphaFoldDB" id="A0A1Y3XR41"/>